<dbReference type="SUPFAM" id="SSF102405">
    <property type="entry name" value="MCP/YpsA-like"/>
    <property type="match status" value="1"/>
</dbReference>
<dbReference type="GO" id="GO:0009294">
    <property type="term" value="P:DNA-mediated transformation"/>
    <property type="evidence" value="ECO:0007669"/>
    <property type="project" value="InterPro"/>
</dbReference>
<accession>A0A0F4KTL8</accession>
<dbReference type="RefSeq" id="WP_052696314.1">
    <property type="nucleotide sequence ID" value="NZ_JBHTHW010000008.1"/>
</dbReference>
<dbReference type="PATRIC" id="fig|1218508.4.peg.927"/>
<sequence length="282" mass="31812">MSIQALIWRLSMTRCVSNQLILKTCQQYYQVSTATDFLLAFVCQHLKTAKHKLFYQRWSQSGSKPPAFLTFFDQAYPQKLRQIYNPPAILYYAGNLALLQNPTAAVIGSRQCNYYTQQIVQGLVPRLVQNQITTISGLARGADSCCHQVTLDYQGTTIAVIGNSLDYFYPAENRDLQKQIQHLGLVLSEYPPHTRPRPYYFPQRNRIIAGLCDSLIVTQAKKRSGTLITAELALQENRDVWAVPGPITQSLSYGCNQLIASGARPFLDAETFIQALRAQKNI</sequence>
<dbReference type="PANTHER" id="PTHR43022:SF1">
    <property type="entry name" value="PROTEIN SMF"/>
    <property type="match status" value="1"/>
</dbReference>
<reference evidence="3 4" key="1">
    <citation type="submission" date="2014-12" db="EMBL/GenBank/DDBJ databases">
        <title>Comparative genomics of the lactic acid bacteria isolated from the honey bee gut.</title>
        <authorList>
            <person name="Ellegaard K.M."/>
            <person name="Tamarit D."/>
            <person name="Javelind E."/>
            <person name="Olofsson T."/>
            <person name="Andersson S.G."/>
            <person name="Vasquez A."/>
        </authorList>
    </citation>
    <scope>NUCLEOTIDE SEQUENCE [LARGE SCALE GENOMIC DNA]</scope>
    <source>
        <strain evidence="3 4">Hon2</strain>
    </source>
</reference>
<dbReference type="Pfam" id="PF02481">
    <property type="entry name" value="DNA_processg_A"/>
    <property type="match status" value="1"/>
</dbReference>
<dbReference type="PANTHER" id="PTHR43022">
    <property type="entry name" value="PROTEIN SMF"/>
    <property type="match status" value="1"/>
</dbReference>
<evidence type="ECO:0000313" key="4">
    <source>
        <dbReference type="Proteomes" id="UP000033695"/>
    </source>
</evidence>
<dbReference type="Proteomes" id="UP000033695">
    <property type="component" value="Unassembled WGS sequence"/>
</dbReference>
<dbReference type="Gene3D" id="3.40.50.450">
    <property type="match status" value="1"/>
</dbReference>
<dbReference type="STRING" id="1218508.JG29_09420"/>
<evidence type="ECO:0000256" key="1">
    <source>
        <dbReference type="ARBA" id="ARBA00006525"/>
    </source>
</evidence>
<dbReference type="InterPro" id="IPR057666">
    <property type="entry name" value="DrpA_SLOG"/>
</dbReference>
<evidence type="ECO:0000313" key="3">
    <source>
        <dbReference type="EMBL" id="KJY48541.1"/>
    </source>
</evidence>
<name>A0A0F4KTL8_9LACO</name>
<gene>
    <name evidence="3" type="ORF">JG29_09420</name>
</gene>
<comment type="similarity">
    <text evidence="1">Belongs to the DprA/Smf family.</text>
</comment>
<protein>
    <submittedName>
        <fullName evidence="3">DNA protecting protein DprA</fullName>
    </submittedName>
</protein>
<dbReference type="InterPro" id="IPR003488">
    <property type="entry name" value="DprA"/>
</dbReference>
<comment type="caution">
    <text evidence="3">The sequence shown here is derived from an EMBL/GenBank/DDBJ whole genome shotgun (WGS) entry which is preliminary data.</text>
</comment>
<dbReference type="AlphaFoldDB" id="A0A0F4KTL8"/>
<dbReference type="HOGENOM" id="CLU_029601_3_3_9"/>
<dbReference type="EMBL" id="JXBZ01000008">
    <property type="protein sequence ID" value="KJY48541.1"/>
    <property type="molecule type" value="Genomic_DNA"/>
</dbReference>
<evidence type="ECO:0000259" key="2">
    <source>
        <dbReference type="Pfam" id="PF02481"/>
    </source>
</evidence>
<keyword evidence="4" id="KW-1185">Reference proteome</keyword>
<feature type="domain" description="Smf/DprA SLOG" evidence="2">
    <location>
        <begin position="68"/>
        <end position="276"/>
    </location>
</feature>
<dbReference type="NCBIfam" id="TIGR00732">
    <property type="entry name" value="dprA"/>
    <property type="match status" value="1"/>
</dbReference>
<proteinExistence type="inferred from homology"/>
<organism evidence="3 4">
    <name type="scientific">Bombilactobacillus mellis</name>
    <dbReference type="NCBI Taxonomy" id="1218508"/>
    <lineage>
        <taxon>Bacteria</taxon>
        <taxon>Bacillati</taxon>
        <taxon>Bacillota</taxon>
        <taxon>Bacilli</taxon>
        <taxon>Lactobacillales</taxon>
        <taxon>Lactobacillaceae</taxon>
        <taxon>Bombilactobacillus</taxon>
    </lineage>
</organism>